<accession>A0A168HW48</accession>
<evidence type="ECO:0000313" key="3">
    <source>
        <dbReference type="EMBL" id="OAA78357.1"/>
    </source>
</evidence>
<feature type="repeat" description="RCC1" evidence="2">
    <location>
        <begin position="190"/>
        <end position="243"/>
    </location>
</feature>
<dbReference type="PROSITE" id="PS50012">
    <property type="entry name" value="RCC1_3"/>
    <property type="match status" value="2"/>
</dbReference>
<name>A0A168HW48_CORDF</name>
<sequence length="301" mass="32338">MELYAVGQNGWSQLEFRADQPTSQDDVFELIKIASGTTIEKPISNIISTIVNIDGHFRVAHGRRLRHYLILRAALAVSTANGCHMSVTDNGNGLSIQESLRGYPPLEVAVHSPVKQIAASATSFVILHENGMVSTTGDERFPAMLGRVVTEHKPARHPARVADLDHHLDHDPIQHIAAAGYAVAALTRSGDVYMWGQHPPSRIGEQPFFPNLSDISSYTEIGGGKDIQDVALGEAHAIALTRQGELYVVGSNRSGQLGIPAIASTNQWTHLAFNPPNGFRVTGVAAGPNTSFVLVSANPAH</sequence>
<proteinExistence type="predicted"/>
<dbReference type="InterPro" id="IPR009091">
    <property type="entry name" value="RCC1/BLIP-II"/>
</dbReference>
<evidence type="ECO:0000256" key="1">
    <source>
        <dbReference type="ARBA" id="ARBA00022737"/>
    </source>
</evidence>
<dbReference type="Gene3D" id="2.130.10.30">
    <property type="entry name" value="Regulator of chromosome condensation 1/beta-lactamase-inhibitor protein II"/>
    <property type="match status" value="1"/>
</dbReference>
<dbReference type="AlphaFoldDB" id="A0A168HW48"/>
<dbReference type="EMBL" id="AZHF01000003">
    <property type="protein sequence ID" value="OAA78357.1"/>
    <property type="molecule type" value="Genomic_DNA"/>
</dbReference>
<dbReference type="InterPro" id="IPR051210">
    <property type="entry name" value="Ub_ligase/GEF_domain"/>
</dbReference>
<evidence type="ECO:0000256" key="2">
    <source>
        <dbReference type="PROSITE-ProRule" id="PRU00235"/>
    </source>
</evidence>
<dbReference type="InterPro" id="IPR000408">
    <property type="entry name" value="Reg_chr_condens"/>
</dbReference>
<evidence type="ECO:0000313" key="4">
    <source>
        <dbReference type="Proteomes" id="UP000076881"/>
    </source>
</evidence>
<dbReference type="SUPFAM" id="SSF50985">
    <property type="entry name" value="RCC1/BLIP-II"/>
    <property type="match status" value="1"/>
</dbReference>
<keyword evidence="4" id="KW-1185">Reference proteome</keyword>
<organism evidence="3 4">
    <name type="scientific">Akanthomyces lecanii RCEF 1005</name>
    <dbReference type="NCBI Taxonomy" id="1081108"/>
    <lineage>
        <taxon>Eukaryota</taxon>
        <taxon>Fungi</taxon>
        <taxon>Dikarya</taxon>
        <taxon>Ascomycota</taxon>
        <taxon>Pezizomycotina</taxon>
        <taxon>Sordariomycetes</taxon>
        <taxon>Hypocreomycetidae</taxon>
        <taxon>Hypocreales</taxon>
        <taxon>Cordycipitaceae</taxon>
        <taxon>Akanthomyces</taxon>
        <taxon>Cordyceps confragosa</taxon>
    </lineage>
</organism>
<dbReference type="OrthoDB" id="5370059at2759"/>
<gene>
    <name evidence="3" type="ORF">LEL_05180</name>
</gene>
<reference evidence="3 4" key="1">
    <citation type="journal article" date="2016" name="Genome Biol. Evol.">
        <title>Divergent and convergent evolution of fungal pathogenicity.</title>
        <authorList>
            <person name="Shang Y."/>
            <person name="Xiao G."/>
            <person name="Zheng P."/>
            <person name="Cen K."/>
            <person name="Zhan S."/>
            <person name="Wang C."/>
        </authorList>
    </citation>
    <scope>NUCLEOTIDE SEQUENCE [LARGE SCALE GENOMIC DNA]</scope>
    <source>
        <strain evidence="3 4">RCEF 1005</strain>
    </source>
</reference>
<protein>
    <submittedName>
        <fullName evidence="3">Regulator of chromosome condensation/beta-lactamase-inhibitor protein II</fullName>
    </submittedName>
</protein>
<dbReference type="STRING" id="1081108.A0A168HW48"/>
<dbReference type="Pfam" id="PF13540">
    <property type="entry name" value="RCC1_2"/>
    <property type="match status" value="1"/>
</dbReference>
<comment type="caution">
    <text evidence="3">The sequence shown here is derived from an EMBL/GenBank/DDBJ whole genome shotgun (WGS) entry which is preliminary data.</text>
</comment>
<feature type="repeat" description="RCC1" evidence="2">
    <location>
        <begin position="244"/>
        <end position="297"/>
    </location>
</feature>
<dbReference type="PANTHER" id="PTHR22870">
    <property type="entry name" value="REGULATOR OF CHROMOSOME CONDENSATION"/>
    <property type="match status" value="1"/>
</dbReference>
<dbReference type="PANTHER" id="PTHR22870:SF466">
    <property type="entry name" value="ANKYRIN REPEAT-CONTAINING PROTEIN"/>
    <property type="match status" value="1"/>
</dbReference>
<keyword evidence="1" id="KW-0677">Repeat</keyword>
<dbReference type="Proteomes" id="UP000076881">
    <property type="component" value="Unassembled WGS sequence"/>
</dbReference>